<keyword evidence="3" id="KW-0482">Metalloprotease</keyword>
<dbReference type="EMBL" id="CP027850">
    <property type="protein sequence ID" value="AVQ01431.1"/>
    <property type="molecule type" value="Genomic_DNA"/>
</dbReference>
<keyword evidence="3" id="KW-0378">Hydrolase</keyword>
<organism evidence="3 4">
    <name type="scientific">Caulobacter segnis</name>
    <dbReference type="NCBI Taxonomy" id="88688"/>
    <lineage>
        <taxon>Bacteria</taxon>
        <taxon>Pseudomonadati</taxon>
        <taxon>Pseudomonadota</taxon>
        <taxon>Alphaproteobacteria</taxon>
        <taxon>Caulobacterales</taxon>
        <taxon>Caulobacteraceae</taxon>
        <taxon>Caulobacter</taxon>
    </lineage>
</organism>
<dbReference type="RefSeq" id="WP_013078321.1">
    <property type="nucleotide sequence ID" value="NZ_CP027850.1"/>
</dbReference>
<keyword evidence="1" id="KW-1133">Transmembrane helix</keyword>
<dbReference type="Proteomes" id="UP000240527">
    <property type="component" value="Chromosome"/>
</dbReference>
<feature type="transmembrane region" description="Helical" evidence="1">
    <location>
        <begin position="21"/>
        <end position="42"/>
    </location>
</feature>
<gene>
    <name evidence="3" type="ORF">B7G68_05945</name>
</gene>
<accession>A0ABM6TEG6</accession>
<protein>
    <submittedName>
        <fullName evidence="3">CPBP family intramembrane metalloprotease</fullName>
    </submittedName>
</protein>
<evidence type="ECO:0000256" key="1">
    <source>
        <dbReference type="SAM" id="Phobius"/>
    </source>
</evidence>
<dbReference type="GO" id="GO:0008237">
    <property type="term" value="F:metallopeptidase activity"/>
    <property type="evidence" value="ECO:0007669"/>
    <property type="project" value="UniProtKB-KW"/>
</dbReference>
<keyword evidence="4" id="KW-1185">Reference proteome</keyword>
<evidence type="ECO:0000313" key="4">
    <source>
        <dbReference type="Proteomes" id="UP000240527"/>
    </source>
</evidence>
<proteinExistence type="predicted"/>
<keyword evidence="3" id="KW-0645">Protease</keyword>
<dbReference type="PANTHER" id="PTHR39430">
    <property type="entry name" value="MEMBRANE-ASSOCIATED PROTEASE-RELATED"/>
    <property type="match status" value="1"/>
</dbReference>
<keyword evidence="1" id="KW-0812">Transmembrane</keyword>
<feature type="transmembrane region" description="Helical" evidence="1">
    <location>
        <begin position="54"/>
        <end position="77"/>
    </location>
</feature>
<dbReference type="PANTHER" id="PTHR39430:SF1">
    <property type="entry name" value="PROTEASE"/>
    <property type="match status" value="1"/>
</dbReference>
<feature type="domain" description="CAAX prenyl protease 2/Lysostaphin resistance protein A-like" evidence="2">
    <location>
        <begin position="140"/>
        <end position="235"/>
    </location>
</feature>
<feature type="transmembrane region" description="Helical" evidence="1">
    <location>
        <begin position="198"/>
        <end position="217"/>
    </location>
</feature>
<keyword evidence="1" id="KW-0472">Membrane</keyword>
<feature type="transmembrane region" description="Helical" evidence="1">
    <location>
        <begin position="162"/>
        <end position="186"/>
    </location>
</feature>
<name>A0ABM6TEG6_9CAUL</name>
<reference evidence="3 4" key="1">
    <citation type="journal article" date="2015" name="Biotechnol. Bioeng.">
        <title>Genome sequence and phenotypic characterization of Caulobacter segnis.</title>
        <authorList>
            <person name="Patel S."/>
            <person name="Fletcher B."/>
            <person name="Scott D.C."/>
            <person name="Ely B."/>
        </authorList>
    </citation>
    <scope>NUCLEOTIDE SEQUENCE [LARGE SCALE GENOMIC DNA]</scope>
    <source>
        <strain evidence="3 4">TK0059</strain>
    </source>
</reference>
<sequence length="309" mass="33205">MKRIELYGPREPAHRRTWTAAAVPLILLFFILGQLVTIFGVLKPMGFHKADLETQWLPLVIQLVGFGVTSILLLAWVRLFERRPPTVLGLNGQALRRYVRGLAVGVGFLCCVIALIWLTGGYRIEGHGVWTAPSPLLFLPILALFGGFMIQGATEELLMRGWLMQLVASRHGLVAAIVINAALFALMHGGNIDPSKELVLALANLVLFAVMISLYAIKEGSLWGVCAWHTAWNWLLGVGFGLEVSGGRIPVQSLVVDLAPNAGAPWWLTGGAFGPEASVATTAVLLAGAIYFGATGAFQNAKARAAAFA</sequence>
<feature type="transmembrane region" description="Helical" evidence="1">
    <location>
        <begin position="130"/>
        <end position="150"/>
    </location>
</feature>
<feature type="transmembrane region" description="Helical" evidence="1">
    <location>
        <begin position="98"/>
        <end position="118"/>
    </location>
</feature>
<dbReference type="Pfam" id="PF02517">
    <property type="entry name" value="Rce1-like"/>
    <property type="match status" value="1"/>
</dbReference>
<evidence type="ECO:0000259" key="2">
    <source>
        <dbReference type="Pfam" id="PF02517"/>
    </source>
</evidence>
<evidence type="ECO:0000313" key="3">
    <source>
        <dbReference type="EMBL" id="AVQ01431.1"/>
    </source>
</evidence>
<dbReference type="InterPro" id="IPR003675">
    <property type="entry name" value="Rce1/LyrA-like_dom"/>
</dbReference>